<evidence type="ECO:0008006" key="4">
    <source>
        <dbReference type="Google" id="ProtNLM"/>
    </source>
</evidence>
<dbReference type="Proteomes" id="UP000535511">
    <property type="component" value="Unassembled WGS sequence"/>
</dbReference>
<evidence type="ECO:0000256" key="1">
    <source>
        <dbReference type="SAM" id="MobiDB-lite"/>
    </source>
</evidence>
<organism evidence="2 3">
    <name type="scientific">Nocardioides panaciterrulae</name>
    <dbReference type="NCBI Taxonomy" id="661492"/>
    <lineage>
        <taxon>Bacteria</taxon>
        <taxon>Bacillati</taxon>
        <taxon>Actinomycetota</taxon>
        <taxon>Actinomycetes</taxon>
        <taxon>Propionibacteriales</taxon>
        <taxon>Nocardioidaceae</taxon>
        <taxon>Nocardioides</taxon>
    </lineage>
</organism>
<protein>
    <recommendedName>
        <fullName evidence="4">Sulfotransferase family protein</fullName>
    </recommendedName>
</protein>
<comment type="caution">
    <text evidence="2">The sequence shown here is derived from an EMBL/GenBank/DDBJ whole genome shotgun (WGS) entry which is preliminary data.</text>
</comment>
<dbReference type="EMBL" id="JACCBG010000001">
    <property type="protein sequence ID" value="NYD43544.1"/>
    <property type="molecule type" value="Genomic_DNA"/>
</dbReference>
<keyword evidence="3" id="KW-1185">Reference proteome</keyword>
<sequence length="351" mass="39210">MSIPERGLVFVVGPGRSGTSTMAGALSFSGYTVPQAIKGNETNPLGFFEPRWVVNFHRQLLQRTGVRTLDTDPQVLERLSAVLSDEKNRDQVRDWLAPRLEQHGRLVIKDPRMVWFRDLWVAAAQDLGVDPRFVVMLRHPAEVSASRSNYYDADEIPAVAGWINVALMTEQLTAGSPRRFVHYPNLTADWRTELVRLRDDLGLALDPAPEERPHPVDEFIDPKLRRMKPGWEDSSVPAYLQELGDRTFDVLGDLAEHGDSADADDMADRLQALRGEYARIHGDALALVAPTLKRVREDTTRKVRRRVLAQAAKRQARQAPPPAAAPPAAQGLVHRVVRRARAAAARPAKES</sequence>
<dbReference type="Gene3D" id="3.40.50.300">
    <property type="entry name" value="P-loop containing nucleotide triphosphate hydrolases"/>
    <property type="match status" value="1"/>
</dbReference>
<evidence type="ECO:0000313" key="3">
    <source>
        <dbReference type="Proteomes" id="UP000535511"/>
    </source>
</evidence>
<accession>A0A7Y9E9F6</accession>
<dbReference type="SUPFAM" id="SSF52540">
    <property type="entry name" value="P-loop containing nucleoside triphosphate hydrolases"/>
    <property type="match status" value="1"/>
</dbReference>
<gene>
    <name evidence="2" type="ORF">BJZ21_003627</name>
</gene>
<feature type="region of interest" description="Disordered" evidence="1">
    <location>
        <begin position="310"/>
        <end position="333"/>
    </location>
</feature>
<proteinExistence type="predicted"/>
<evidence type="ECO:0000313" key="2">
    <source>
        <dbReference type="EMBL" id="NYD43544.1"/>
    </source>
</evidence>
<name>A0A7Y9E9F6_9ACTN</name>
<dbReference type="AlphaFoldDB" id="A0A7Y9E9F6"/>
<reference evidence="2 3" key="1">
    <citation type="submission" date="2020-07" db="EMBL/GenBank/DDBJ databases">
        <title>Sequencing the genomes of 1000 actinobacteria strains.</title>
        <authorList>
            <person name="Klenk H.-P."/>
        </authorList>
    </citation>
    <scope>NUCLEOTIDE SEQUENCE [LARGE SCALE GENOMIC DNA]</scope>
    <source>
        <strain evidence="2 3">DSM 21350</strain>
    </source>
</reference>
<dbReference type="RefSeq" id="WP_179665056.1">
    <property type="nucleotide sequence ID" value="NZ_JACCBG010000001.1"/>
</dbReference>
<dbReference type="InterPro" id="IPR027417">
    <property type="entry name" value="P-loop_NTPase"/>
</dbReference>